<dbReference type="EMBL" id="DS268409">
    <property type="protein sequence ID" value="EFO95400.1"/>
    <property type="molecule type" value="Genomic_DNA"/>
</dbReference>
<accession>E3LHH6</accession>
<dbReference type="AlphaFoldDB" id="E3LHH6"/>
<keyword evidence="1" id="KW-0732">Signal</keyword>
<gene>
    <name evidence="3" type="ORF">CRE_09205</name>
</gene>
<evidence type="ECO:0000313" key="3">
    <source>
        <dbReference type="EMBL" id="EFO95400.1"/>
    </source>
</evidence>
<protein>
    <recommendedName>
        <fullName evidence="2">Ground-like domain-containing protein</fullName>
    </recommendedName>
</protein>
<proteinExistence type="predicted"/>
<reference evidence="3" key="1">
    <citation type="submission" date="2007-07" db="EMBL/GenBank/DDBJ databases">
        <title>PCAP assembly of the Caenorhabditis remanei genome.</title>
        <authorList>
            <consortium name="The Caenorhabditis remanei Sequencing Consortium"/>
            <person name="Wilson R.K."/>
        </authorList>
    </citation>
    <scope>NUCLEOTIDE SEQUENCE [LARGE SCALE GENOMIC DNA]</scope>
    <source>
        <strain evidence="3">PB4641</strain>
    </source>
</reference>
<dbReference type="Proteomes" id="UP000008281">
    <property type="component" value="Unassembled WGS sequence"/>
</dbReference>
<feature type="signal peptide" evidence="1">
    <location>
        <begin position="1"/>
        <end position="17"/>
    </location>
</feature>
<evidence type="ECO:0000256" key="1">
    <source>
        <dbReference type="SAM" id="SignalP"/>
    </source>
</evidence>
<organism evidence="4">
    <name type="scientific">Caenorhabditis remanei</name>
    <name type="common">Caenorhabditis vulgaris</name>
    <dbReference type="NCBI Taxonomy" id="31234"/>
    <lineage>
        <taxon>Eukaryota</taxon>
        <taxon>Metazoa</taxon>
        <taxon>Ecdysozoa</taxon>
        <taxon>Nematoda</taxon>
        <taxon>Chromadorea</taxon>
        <taxon>Rhabditida</taxon>
        <taxon>Rhabditina</taxon>
        <taxon>Rhabditomorpha</taxon>
        <taxon>Rhabditoidea</taxon>
        <taxon>Rhabditidae</taxon>
        <taxon>Peloderinae</taxon>
        <taxon>Caenorhabditis</taxon>
    </lineage>
</organism>
<evidence type="ECO:0000259" key="2">
    <source>
        <dbReference type="Pfam" id="PF04155"/>
    </source>
</evidence>
<name>E3LHH6_CAERE</name>
<dbReference type="STRING" id="31234.E3LHH6"/>
<evidence type="ECO:0000313" key="4">
    <source>
        <dbReference type="Proteomes" id="UP000008281"/>
    </source>
</evidence>
<feature type="chain" id="PRO_5003174598" description="Ground-like domain-containing protein" evidence="1">
    <location>
        <begin position="18"/>
        <end position="158"/>
    </location>
</feature>
<dbReference type="InterPro" id="IPR007284">
    <property type="entry name" value="Ground-like_dom"/>
</dbReference>
<dbReference type="InParanoid" id="E3LHH6"/>
<dbReference type="Pfam" id="PF04155">
    <property type="entry name" value="Ground-like"/>
    <property type="match status" value="1"/>
</dbReference>
<feature type="domain" description="Ground-like" evidence="2">
    <location>
        <begin position="71"/>
        <end position="156"/>
    </location>
</feature>
<keyword evidence="4" id="KW-1185">Reference proteome</keyword>
<dbReference type="OrthoDB" id="5843663at2759"/>
<sequence length="158" mass="16703">MQSSILILLALVSIAAACPGLFEKMGGGGGGCGCRPPLPPSSCGCGGRKKRSLPDKPAAPEFFGIAASDKDELCNNSDLKKIILEVITFNIFQLISIFQNMQSSAIDSSKAINGALEVKELSRFTVVCSENSFVFTIRADTAYCGAKKNGHTCNVFSM</sequence>
<dbReference type="HOGENOM" id="CLU_143077_0_0_1"/>